<dbReference type="Gene3D" id="2.70.98.10">
    <property type="match status" value="1"/>
</dbReference>
<feature type="transmembrane region" description="Helical" evidence="2">
    <location>
        <begin position="7"/>
        <end position="25"/>
    </location>
</feature>
<evidence type="ECO:0000313" key="5">
    <source>
        <dbReference type="EMBL" id="WXB16406.1"/>
    </source>
</evidence>
<dbReference type="SUPFAM" id="SSF48208">
    <property type="entry name" value="Six-hairpin glycosidases"/>
    <property type="match status" value="1"/>
</dbReference>
<dbReference type="Gene3D" id="3.30.2080.10">
    <property type="entry name" value="GH92 mannosidase domain"/>
    <property type="match status" value="1"/>
</dbReference>
<dbReference type="GO" id="GO:0016798">
    <property type="term" value="F:hydrolase activity, acting on glycosyl bonds"/>
    <property type="evidence" value="ECO:0007669"/>
    <property type="project" value="UniProtKB-KW"/>
</dbReference>
<evidence type="ECO:0000256" key="1">
    <source>
        <dbReference type="SAM" id="MobiDB-lite"/>
    </source>
</evidence>
<dbReference type="InterPro" id="IPR014718">
    <property type="entry name" value="GH-type_carb-bd"/>
</dbReference>
<feature type="domain" description="Glycosyl hydrolase family 92" evidence="3">
    <location>
        <begin position="323"/>
        <end position="786"/>
    </location>
</feature>
<evidence type="ECO:0000259" key="3">
    <source>
        <dbReference type="Pfam" id="PF07971"/>
    </source>
</evidence>
<dbReference type="InterPro" id="IPR041371">
    <property type="entry name" value="GH92_N"/>
</dbReference>
<keyword evidence="5" id="KW-0326">Glycosidase</keyword>
<keyword evidence="5" id="KW-0378">Hydrolase</keyword>
<proteinExistence type="predicted"/>
<keyword evidence="2" id="KW-0812">Transmembrane</keyword>
<dbReference type="PANTHER" id="PTHR12143">
    <property type="entry name" value="PEPTIDE N-GLYCANASE PNGASE -RELATED"/>
    <property type="match status" value="1"/>
</dbReference>
<keyword evidence="2" id="KW-0472">Membrane</keyword>
<dbReference type="InterPro" id="IPR005887">
    <property type="entry name" value="GH92_a_mannosidase_put"/>
</dbReference>
<dbReference type="EC" id="3.2.1.-" evidence="5"/>
<accession>A0ABZ2M4Y2</accession>
<keyword evidence="2" id="KW-1133">Transmembrane helix</keyword>
<dbReference type="Pfam" id="PF07971">
    <property type="entry name" value="Glyco_hydro_92"/>
    <property type="match status" value="1"/>
</dbReference>
<feature type="compositionally biased region" description="Basic and acidic residues" evidence="1">
    <location>
        <begin position="156"/>
        <end position="166"/>
    </location>
</feature>
<dbReference type="NCBIfam" id="TIGR01180">
    <property type="entry name" value="aman2_put"/>
    <property type="match status" value="1"/>
</dbReference>
<gene>
    <name evidence="5" type="ORF">LZC94_03800</name>
</gene>
<dbReference type="InterPro" id="IPR050883">
    <property type="entry name" value="PNGase"/>
</dbReference>
<dbReference type="InterPro" id="IPR012939">
    <property type="entry name" value="Glyco_hydro_92"/>
</dbReference>
<organism evidence="5 6">
    <name type="scientific">Pendulispora albinea</name>
    <dbReference type="NCBI Taxonomy" id="2741071"/>
    <lineage>
        <taxon>Bacteria</taxon>
        <taxon>Pseudomonadati</taxon>
        <taxon>Myxococcota</taxon>
        <taxon>Myxococcia</taxon>
        <taxon>Myxococcales</taxon>
        <taxon>Sorangiineae</taxon>
        <taxon>Pendulisporaceae</taxon>
        <taxon>Pendulispora</taxon>
    </lineage>
</organism>
<sequence>MPKNPRFWIISGALLVGGAFLYVQLHARKNGAAPGETTAQGSPKAPAAPGEHPEMREGRGLDSFVKPFIGTGGEGHTYPGATVPFGMVQLSPETDVRYFKESFRWAAGYRYSDKTILGFSHTHFSGTGHSDLGDVLLMPTVGPLQLEPGTPDDPDSGYRSRFSHEDESASPGYYAVLLKDPQVKVELTATNRVGMHRYTFPQSEQSHIVLDLVSSIYNYDGKVLLSQLRVESPTVVTGFRQTRGWAKNRGLYFAIEFSKPFKGYGIESGADEEYKGFGKSGKLLQNYPEASGKKLKAYFDFDTAAGETIQLKVAISSVGIDGALANLRAEIPDWNFDAVRRAARESWSRELAKVDVDGEEKKKNIFYTSLYHTMLAPVTYMDVDGRYRGLDQSIHKVDGFTNYHIFSLWDTFRALHPLFTILQPERDGDMIRSMLAHREQSVHHILPIWSFGSNETWCMIGYHAVPVIADAYLKGIRSFDPQAAFEAMKSSASYAAYGGLGDYMKYGYVPIDREKEGASKTLEYAYDDWTIAAMAKGLGRTEDGQEFGKRAAYFRHVFDTSTGFMRAKKSDGRFREPFDPVYAQYGSDYTEGNALQYSFFVPHDVQGLIELMGGRERFLERLDQLFTMKVSDEKFKQVEDISGLIGQYAHGNEPSQHIAYLYSYAGQPWRTQERIHQIMTTLFDDTPEGISGNEDCGQMSAWYIFSALGFYPVCPGTLEYVIGTPTFPRATLNLAGGKTFTVLADNVSDTNIYVQSVTLNDQKYDKSYLRHEDIMKGGTLHFVMGPHPNREWAIAPASAPYSMSR</sequence>
<name>A0ABZ2M4Y2_9BACT</name>
<dbReference type="Proteomes" id="UP001370348">
    <property type="component" value="Chromosome"/>
</dbReference>
<reference evidence="5 6" key="1">
    <citation type="submission" date="2021-12" db="EMBL/GenBank/DDBJ databases">
        <title>Discovery of the Pendulisporaceae a myxobacterial family with distinct sporulation behavior and unique specialized metabolism.</title>
        <authorList>
            <person name="Garcia R."/>
            <person name="Popoff A."/>
            <person name="Bader C.D."/>
            <person name="Loehr J."/>
            <person name="Walesch S."/>
            <person name="Walt C."/>
            <person name="Boldt J."/>
            <person name="Bunk B."/>
            <person name="Haeckl F.J.F.P.J."/>
            <person name="Gunesch A.P."/>
            <person name="Birkelbach J."/>
            <person name="Nuebel U."/>
            <person name="Pietschmann T."/>
            <person name="Bach T."/>
            <person name="Mueller R."/>
        </authorList>
    </citation>
    <scope>NUCLEOTIDE SEQUENCE [LARGE SCALE GENOMIC DNA]</scope>
    <source>
        <strain evidence="5 6">MSr11954</strain>
    </source>
</reference>
<evidence type="ECO:0000259" key="4">
    <source>
        <dbReference type="Pfam" id="PF17678"/>
    </source>
</evidence>
<dbReference type="RefSeq" id="WP_394826030.1">
    <property type="nucleotide sequence ID" value="NZ_CP089984.1"/>
</dbReference>
<dbReference type="EMBL" id="CP089984">
    <property type="protein sequence ID" value="WXB16406.1"/>
    <property type="molecule type" value="Genomic_DNA"/>
</dbReference>
<dbReference type="Gene3D" id="1.20.1050.60">
    <property type="entry name" value="alpha-1,2-mannosidase"/>
    <property type="match status" value="1"/>
</dbReference>
<dbReference type="Pfam" id="PF17678">
    <property type="entry name" value="Glyco_hydro_92N"/>
    <property type="match status" value="1"/>
</dbReference>
<dbReference type="InterPro" id="IPR008928">
    <property type="entry name" value="6-hairpin_glycosidase_sf"/>
</dbReference>
<dbReference type="Gene3D" id="1.20.1610.10">
    <property type="entry name" value="alpha-1,2-mannosidases domains"/>
    <property type="match status" value="1"/>
</dbReference>
<keyword evidence="6" id="KW-1185">Reference proteome</keyword>
<feature type="region of interest" description="Disordered" evidence="1">
    <location>
        <begin position="144"/>
        <end position="166"/>
    </location>
</feature>
<evidence type="ECO:0000313" key="6">
    <source>
        <dbReference type="Proteomes" id="UP001370348"/>
    </source>
</evidence>
<protein>
    <submittedName>
        <fullName evidence="5">GH92 family glycosyl hydrolase</fullName>
        <ecNumber evidence="5">3.2.1.-</ecNumber>
    </submittedName>
</protein>
<feature type="region of interest" description="Disordered" evidence="1">
    <location>
        <begin position="32"/>
        <end position="56"/>
    </location>
</feature>
<feature type="domain" description="Glycosyl hydrolase family 92 N-terminal" evidence="4">
    <location>
        <begin position="64"/>
        <end position="316"/>
    </location>
</feature>
<evidence type="ECO:0000256" key="2">
    <source>
        <dbReference type="SAM" id="Phobius"/>
    </source>
</evidence>
<dbReference type="PANTHER" id="PTHR12143:SF39">
    <property type="entry name" value="SECRETED PROTEIN"/>
    <property type="match status" value="1"/>
</dbReference>